<organism evidence="2 3">
    <name type="scientific">Puccinia striiformis</name>
    <dbReference type="NCBI Taxonomy" id="27350"/>
    <lineage>
        <taxon>Eukaryota</taxon>
        <taxon>Fungi</taxon>
        <taxon>Dikarya</taxon>
        <taxon>Basidiomycota</taxon>
        <taxon>Pucciniomycotina</taxon>
        <taxon>Pucciniomycetes</taxon>
        <taxon>Pucciniales</taxon>
        <taxon>Pucciniaceae</taxon>
        <taxon>Puccinia</taxon>
    </lineage>
</organism>
<feature type="region of interest" description="Disordered" evidence="1">
    <location>
        <begin position="45"/>
        <end position="71"/>
    </location>
</feature>
<accession>A0A2S4VRE4</accession>
<evidence type="ECO:0000256" key="1">
    <source>
        <dbReference type="SAM" id="MobiDB-lite"/>
    </source>
</evidence>
<dbReference type="Proteomes" id="UP000239156">
    <property type="component" value="Unassembled WGS sequence"/>
</dbReference>
<evidence type="ECO:0000313" key="3">
    <source>
        <dbReference type="Proteomes" id="UP000239156"/>
    </source>
</evidence>
<feature type="non-terminal residue" evidence="2">
    <location>
        <position position="422"/>
    </location>
</feature>
<evidence type="ECO:0000313" key="2">
    <source>
        <dbReference type="EMBL" id="POW12123.1"/>
    </source>
</evidence>
<proteinExistence type="predicted"/>
<protein>
    <submittedName>
        <fullName evidence="2">Uncharacterized protein</fullName>
    </submittedName>
</protein>
<sequence>MLLTKILVAFQISHYYVILGQPLALSKPLVKRAEKTLPRTVGTFRGVEEDTGPLRSESAKQGSKSIETVSSVKPSSSLPVLRQGSSECTCVESCVLRVIRKTYCLRHSNQSAKVQYSVIKHLDTSQREMLQRIVNNSVQNNQPGNAILNLNTLWAILNDFQKKQVFSFFEKNYPTLAKPSAFQHEKSHGTIMHSVIHQLIGEQYWNCYPGPDKMPTRHPAYPMKGTIHAECQALMAKLDTTAKKEQLANILIDDYSQLPTYTAQFLQDYYVKIGNFLSILSKSEKKIFRKFREDLIPFAAVGLFNLMNEHKLSRYGKVILEGASDSLKETFSSVSDKMEYILATEEKFQRSIDEETLVVLSNLERHEIDNYFKMAAYLMQESYKPKKINQRNHKTVNLHNSCLSLLQCFSIRNKASRKKGEK</sequence>
<dbReference type="AlphaFoldDB" id="A0A2S4VRE4"/>
<name>A0A2S4VRE4_9BASI</name>
<keyword evidence="3" id="KW-1185">Reference proteome</keyword>
<feature type="compositionally biased region" description="Polar residues" evidence="1">
    <location>
        <begin position="59"/>
        <end position="68"/>
    </location>
</feature>
<dbReference type="VEuPathDB" id="FungiDB:PSTT_04701"/>
<reference evidence="2" key="1">
    <citation type="submission" date="2017-12" db="EMBL/GenBank/DDBJ databases">
        <title>Gene loss provides genomic basis for host adaptation in cereal stripe rust fungi.</title>
        <authorList>
            <person name="Xia C."/>
        </authorList>
    </citation>
    <scope>NUCLEOTIDE SEQUENCE [LARGE SCALE GENOMIC DNA]</scope>
    <source>
        <strain evidence="2">93-210</strain>
    </source>
</reference>
<dbReference type="EMBL" id="PKSL01000033">
    <property type="protein sequence ID" value="POW12123.1"/>
    <property type="molecule type" value="Genomic_DNA"/>
</dbReference>
<comment type="caution">
    <text evidence="2">The sequence shown here is derived from an EMBL/GenBank/DDBJ whole genome shotgun (WGS) entry which is preliminary data.</text>
</comment>
<gene>
    <name evidence="2" type="ORF">PSTT_04701</name>
</gene>
<dbReference type="VEuPathDB" id="FungiDB:PSHT_04136"/>